<protein>
    <submittedName>
        <fullName evidence="1">Uncharacterized protein</fullName>
    </submittedName>
</protein>
<accession>A0ABX2XI38</accession>
<keyword evidence="2" id="KW-1185">Reference proteome</keyword>
<reference evidence="2" key="1">
    <citation type="submission" date="2016-03" db="EMBL/GenBank/DDBJ databases">
        <title>Draft genome sequence of Paenibacillus glacialis DSM 22343.</title>
        <authorList>
            <person name="Shin S.-K."/>
            <person name="Yi H."/>
        </authorList>
    </citation>
    <scope>NUCLEOTIDE SEQUENCE [LARGE SCALE GENOMIC DNA]</scope>
    <source>
        <strain evidence="2">CCUG 60099</strain>
    </source>
</reference>
<evidence type="ECO:0000313" key="2">
    <source>
        <dbReference type="Proteomes" id="UP000093343"/>
    </source>
</evidence>
<comment type="caution">
    <text evidence="1">The sequence shown here is derived from an EMBL/GenBank/DDBJ whole genome shotgun (WGS) entry which is preliminary data.</text>
</comment>
<dbReference type="RefSeq" id="WP_065449822.1">
    <property type="nucleotide sequence ID" value="NZ_LVEN01000027.1"/>
</dbReference>
<dbReference type="Proteomes" id="UP000093343">
    <property type="component" value="Unassembled WGS sequence"/>
</dbReference>
<proteinExistence type="predicted"/>
<sequence length="164" mass="19337">MALDIRYIIGNTDTYFRRDELNVLFFYAKNINFNLGAKLYFLLEKETVFRLNNHINIGNLNSFDDMPAHFDINHIQESIQFITNQIIPSLQNESLSMWNKYGGFDSLKIEVNNGNRNDWTSNLSIDHEYVPEDIDYYIDMAVEIKELLHESLNQNTPIMVIYED</sequence>
<name>A0ABX2XI38_9FLAO</name>
<dbReference type="EMBL" id="LVEN01000027">
    <property type="protein sequence ID" value="OCB73501.1"/>
    <property type="molecule type" value="Genomic_DNA"/>
</dbReference>
<evidence type="ECO:0000313" key="1">
    <source>
        <dbReference type="EMBL" id="OCB73501.1"/>
    </source>
</evidence>
<organism evidence="1 2">
    <name type="scientific">Flavobacterium piscis</name>
    <dbReference type="NCBI Taxonomy" id="1114874"/>
    <lineage>
        <taxon>Bacteria</taxon>
        <taxon>Pseudomonadati</taxon>
        <taxon>Bacteroidota</taxon>
        <taxon>Flavobacteriia</taxon>
        <taxon>Flavobacteriales</taxon>
        <taxon>Flavobacteriaceae</taxon>
        <taxon>Flavobacterium</taxon>
    </lineage>
</organism>
<gene>
    <name evidence="1" type="ORF">FLP_12475</name>
</gene>